<organism evidence="1">
    <name type="scientific">uncultured Frankineae bacterium</name>
    <dbReference type="NCBI Taxonomy" id="437475"/>
    <lineage>
        <taxon>Bacteria</taxon>
        <taxon>Bacillati</taxon>
        <taxon>Actinomycetota</taxon>
        <taxon>Actinomycetes</taxon>
        <taxon>Frankiales</taxon>
        <taxon>environmental samples</taxon>
    </lineage>
</organism>
<dbReference type="EMBL" id="CADCUE010000217">
    <property type="protein sequence ID" value="CAA9350713.1"/>
    <property type="molecule type" value="Genomic_DNA"/>
</dbReference>
<dbReference type="InterPro" id="IPR009097">
    <property type="entry name" value="Cyclic_Pdiesterase"/>
</dbReference>
<name>A0A6J4M5F7_9ACTN</name>
<dbReference type="SUPFAM" id="SSF55144">
    <property type="entry name" value="LigT-like"/>
    <property type="match status" value="1"/>
</dbReference>
<accession>A0A6J4M5F7</accession>
<gene>
    <name evidence="1" type="ORF">AVDCRST_MAG16-2357</name>
</gene>
<evidence type="ECO:0008006" key="2">
    <source>
        <dbReference type="Google" id="ProtNLM"/>
    </source>
</evidence>
<dbReference type="AlphaFoldDB" id="A0A6J4M5F7"/>
<reference evidence="1" key="1">
    <citation type="submission" date="2020-02" db="EMBL/GenBank/DDBJ databases">
        <authorList>
            <person name="Meier V. D."/>
        </authorList>
    </citation>
    <scope>NUCLEOTIDE SEQUENCE</scope>
    <source>
        <strain evidence="1">AVDCRST_MAG16</strain>
    </source>
</reference>
<proteinExistence type="predicted"/>
<sequence length="173" mass="19053">MDERPLILTLQLDAAAQAGFDALRRAHFPPERNHLAAHVTLFHALPAGEHARVRDDLARLAGTASAYDVDVVRVRSLGRGVAYDLRSPRLAAQRAELARRWQPWLSPQDARPHAPHVTVCNKVEPAVARALLQRLQAGFVPYTVSATGLALWRYLGGPWEPLGDYRFSPAATG</sequence>
<evidence type="ECO:0000313" key="1">
    <source>
        <dbReference type="EMBL" id="CAA9350713.1"/>
    </source>
</evidence>
<dbReference type="Pfam" id="PF13563">
    <property type="entry name" value="2_5_RNA_ligase2"/>
    <property type="match status" value="1"/>
</dbReference>
<protein>
    <recommendedName>
        <fullName evidence="2">2'-5' RNA ligase family protein</fullName>
    </recommendedName>
</protein>
<dbReference type="Gene3D" id="3.90.1140.10">
    <property type="entry name" value="Cyclic phosphodiesterase"/>
    <property type="match status" value="1"/>
</dbReference>